<feature type="region of interest" description="Disordered" evidence="1">
    <location>
        <begin position="232"/>
        <end position="255"/>
    </location>
</feature>
<organism evidence="2 3">
    <name type="scientific">Scylla paramamosain</name>
    <name type="common">Mud crab</name>
    <dbReference type="NCBI Taxonomy" id="85552"/>
    <lineage>
        <taxon>Eukaryota</taxon>
        <taxon>Metazoa</taxon>
        <taxon>Ecdysozoa</taxon>
        <taxon>Arthropoda</taxon>
        <taxon>Crustacea</taxon>
        <taxon>Multicrustacea</taxon>
        <taxon>Malacostraca</taxon>
        <taxon>Eumalacostraca</taxon>
        <taxon>Eucarida</taxon>
        <taxon>Decapoda</taxon>
        <taxon>Pleocyemata</taxon>
        <taxon>Brachyura</taxon>
        <taxon>Eubrachyura</taxon>
        <taxon>Portunoidea</taxon>
        <taxon>Portunidae</taxon>
        <taxon>Portuninae</taxon>
        <taxon>Scylla</taxon>
    </lineage>
</organism>
<feature type="region of interest" description="Disordered" evidence="1">
    <location>
        <begin position="1"/>
        <end position="24"/>
    </location>
</feature>
<feature type="region of interest" description="Disordered" evidence="1">
    <location>
        <begin position="278"/>
        <end position="309"/>
    </location>
</feature>
<gene>
    <name evidence="2" type="ORF">O3P69_014098</name>
</gene>
<reference evidence="2 3" key="1">
    <citation type="submission" date="2023-03" db="EMBL/GenBank/DDBJ databases">
        <title>High-quality genome of Scylla paramamosain provides insights in environmental adaptation.</title>
        <authorList>
            <person name="Zhang L."/>
        </authorList>
    </citation>
    <scope>NUCLEOTIDE SEQUENCE [LARGE SCALE GENOMIC DNA]</scope>
    <source>
        <strain evidence="2">LZ_2023a</strain>
        <tissue evidence="2">Muscle</tissue>
    </source>
</reference>
<accession>A0AAW0SSZ5</accession>
<dbReference type="AlphaFoldDB" id="A0AAW0SSZ5"/>
<dbReference type="EMBL" id="JARAKH010000047">
    <property type="protein sequence ID" value="KAK8377922.1"/>
    <property type="molecule type" value="Genomic_DNA"/>
</dbReference>
<comment type="caution">
    <text evidence="2">The sequence shown here is derived from an EMBL/GenBank/DDBJ whole genome shotgun (WGS) entry which is preliminary data.</text>
</comment>
<feature type="region of interest" description="Disordered" evidence="1">
    <location>
        <begin position="172"/>
        <end position="202"/>
    </location>
</feature>
<dbReference type="Proteomes" id="UP001487740">
    <property type="component" value="Unassembled WGS sequence"/>
</dbReference>
<feature type="compositionally biased region" description="Polar residues" evidence="1">
    <location>
        <begin position="172"/>
        <end position="186"/>
    </location>
</feature>
<evidence type="ECO:0000313" key="2">
    <source>
        <dbReference type="EMBL" id="KAK8377922.1"/>
    </source>
</evidence>
<evidence type="ECO:0000256" key="1">
    <source>
        <dbReference type="SAM" id="MobiDB-lite"/>
    </source>
</evidence>
<name>A0AAW0SSZ5_SCYPA</name>
<proteinExistence type="predicted"/>
<evidence type="ECO:0000313" key="3">
    <source>
        <dbReference type="Proteomes" id="UP001487740"/>
    </source>
</evidence>
<sequence>MKTRKEERKKRIAGKKPSTSSTKNQGLGIRAQFLERPLFCCGLLAFVPSFLPGGGVGSGRRVTSSSSSSSSSCLECYGFRSWGGEWPSRCAAVGVASPIRWLRNSKGETYHTSHLLTCPNTTLASLRPLNVTTHSPSCVGRQGGSCRLVVRPGKGNMLAGCLCRHGLPPTQPTAASPHYSQTLSESHQGEGSPIESPSRDYRDIPVPPFPFKPPCLSPAGVYRILTTPSISSSSLHYPRRGTEERPFPMGGSSPHGSSLLSRFLSLLLPLPLQSLPLSLSPPAATSPPRPTEQPRQERGAPGQRMSGRRQRAEGFTIAFPPYRSAGVPPFFPPPTSPPPPPITSPHRNSALFTCSGRPEEAVLSPFVPVQANTLRAGIGALFTDRIVHRS</sequence>
<protein>
    <submittedName>
        <fullName evidence="2">Uncharacterized protein</fullName>
    </submittedName>
</protein>
<keyword evidence="3" id="KW-1185">Reference proteome</keyword>